<organism evidence="1 2">
    <name type="scientific">Novacetimonas hansenii</name>
    <name type="common">Komagataeibacter hansenii</name>
    <dbReference type="NCBI Taxonomy" id="436"/>
    <lineage>
        <taxon>Bacteria</taxon>
        <taxon>Pseudomonadati</taxon>
        <taxon>Pseudomonadota</taxon>
        <taxon>Alphaproteobacteria</taxon>
        <taxon>Acetobacterales</taxon>
        <taxon>Acetobacteraceae</taxon>
        <taxon>Novacetimonas</taxon>
    </lineage>
</organism>
<evidence type="ECO:0000313" key="1">
    <source>
        <dbReference type="EMBL" id="MCJ8355415.1"/>
    </source>
</evidence>
<gene>
    <name evidence="1" type="ORF">K1W68_15730</name>
</gene>
<proteinExistence type="predicted"/>
<name>A0AAW5EVR2_NOVHA</name>
<protein>
    <submittedName>
        <fullName evidence="1">Uncharacterized protein</fullName>
    </submittedName>
</protein>
<dbReference type="Proteomes" id="UP001202887">
    <property type="component" value="Unassembled WGS sequence"/>
</dbReference>
<accession>A0AAW5EVR2</accession>
<reference evidence="1" key="2">
    <citation type="submission" date="2022-03" db="EMBL/GenBank/DDBJ databases">
        <authorList>
            <person name="Ryngajllo M."/>
            <person name="Jacek P."/>
            <person name="Kubiak K."/>
        </authorList>
    </citation>
    <scope>NUCLEOTIDE SEQUENCE</scope>
    <source>
        <strain evidence="1">SI1</strain>
    </source>
</reference>
<feature type="non-terminal residue" evidence="1">
    <location>
        <position position="1"/>
    </location>
</feature>
<reference evidence="1" key="1">
    <citation type="journal article" date="2021" name="Polymers (Basel)">
        <title>Highly Stretchable Bacterial Cellulose Produced by Komagataeibacter hansenii SI1.</title>
        <authorList>
            <person name="Cielecka I."/>
            <person name="Ryngajllo M."/>
            <person name="Maniukiewicz W."/>
            <person name="Bielecki S."/>
        </authorList>
    </citation>
    <scope>NUCLEOTIDE SEQUENCE</scope>
    <source>
        <strain evidence="1">SI1</strain>
    </source>
</reference>
<dbReference type="EMBL" id="JAIBCX010000092">
    <property type="protein sequence ID" value="MCJ8355415.1"/>
    <property type="molecule type" value="Genomic_DNA"/>
</dbReference>
<evidence type="ECO:0000313" key="2">
    <source>
        <dbReference type="Proteomes" id="UP001202887"/>
    </source>
</evidence>
<comment type="caution">
    <text evidence="1">The sequence shown here is derived from an EMBL/GenBank/DDBJ whole genome shotgun (WGS) entry which is preliminary data.</text>
</comment>
<dbReference type="RefSeq" id="WP_247067944.1">
    <property type="nucleotide sequence ID" value="NZ_JAIBCX010000092.1"/>
</dbReference>
<dbReference type="AlphaFoldDB" id="A0AAW5EVR2"/>
<sequence>LVKLFLKSFRRRRLFEKIFAFKHSLSKPRKIRVMGITEKHQKTEDAASTKAFLMSLPFAPAARL</sequence>